<organism evidence="1 2">
    <name type="scientific">Moellerella wisconsensis</name>
    <dbReference type="NCBI Taxonomy" id="158849"/>
    <lineage>
        <taxon>Bacteria</taxon>
        <taxon>Pseudomonadati</taxon>
        <taxon>Pseudomonadota</taxon>
        <taxon>Gammaproteobacteria</taxon>
        <taxon>Enterobacterales</taxon>
        <taxon>Morganellaceae</taxon>
        <taxon>Moellerella</taxon>
    </lineage>
</organism>
<dbReference type="Proteomes" id="UP000829116">
    <property type="component" value="Chromosome"/>
</dbReference>
<gene>
    <name evidence="1" type="ORF">MNY72_09095</name>
</gene>
<name>A0A9Q8Q008_9GAMM</name>
<dbReference type="GeneID" id="79717433"/>
<protein>
    <submittedName>
        <fullName evidence="1">Uncharacterized protein</fullName>
    </submittedName>
</protein>
<sequence length="62" mass="7034">MDYWFISFKVRSRNGDTYVGQKIFETKQGISPHDALEAAIQDVAGLNQADFNAVRILAFNRV</sequence>
<proteinExistence type="predicted"/>
<dbReference type="AlphaFoldDB" id="A0A9Q8Q008"/>
<evidence type="ECO:0000313" key="2">
    <source>
        <dbReference type="Proteomes" id="UP000829116"/>
    </source>
</evidence>
<dbReference type="RefSeq" id="WP_241500714.1">
    <property type="nucleotide sequence ID" value="NZ_CAWQWL010000001.1"/>
</dbReference>
<dbReference type="EMBL" id="CP093245">
    <property type="protein sequence ID" value="UNH29551.1"/>
    <property type="molecule type" value="Genomic_DNA"/>
</dbReference>
<accession>A0A9Q8Q008</accession>
<reference evidence="1" key="1">
    <citation type="submission" date="2022-03" db="EMBL/GenBank/DDBJ databases">
        <title>ESBL-producing Moellerella wisconsensis and Escherichia marmotae isolated from wild game meat.</title>
        <authorList>
            <person name="Biggel M."/>
        </authorList>
    </citation>
    <scope>NUCLEOTIDE SEQUENCE</scope>
    <source>
        <strain evidence="1">W51</strain>
    </source>
</reference>
<evidence type="ECO:0000313" key="1">
    <source>
        <dbReference type="EMBL" id="UNH29551.1"/>
    </source>
</evidence>